<dbReference type="CDD" id="cd04181">
    <property type="entry name" value="NTP_transferase"/>
    <property type="match status" value="1"/>
</dbReference>
<protein>
    <recommendedName>
        <fullName evidence="5">Bifunctional protein GlmU</fullName>
        <ecNumber evidence="3">2.3.1.157</ecNumber>
        <ecNumber evidence="4">2.7.7.23</ecNumber>
    </recommendedName>
</protein>
<dbReference type="SUPFAM" id="SSF51161">
    <property type="entry name" value="Trimeric LpxA-like enzymes"/>
    <property type="match status" value="1"/>
</dbReference>
<comment type="caution">
    <text evidence="14">The sequence shown here is derived from an EMBL/GenBank/DDBJ whole genome shotgun (WGS) entry which is preliminary data.</text>
</comment>
<dbReference type="PANTHER" id="PTHR43584:SF8">
    <property type="entry name" value="N-ACETYLMURAMATE ALPHA-1-PHOSPHATE URIDYLYLTRANSFERASE"/>
    <property type="match status" value="1"/>
</dbReference>
<keyword evidence="15" id="KW-1185">Reference proteome</keyword>
<dbReference type="Pfam" id="PF25087">
    <property type="entry name" value="GMPPB_C"/>
    <property type="match status" value="1"/>
</dbReference>
<dbReference type="Gene3D" id="3.90.550.10">
    <property type="entry name" value="Spore Coat Polysaccharide Biosynthesis Protein SpsA, Chain A"/>
    <property type="match status" value="1"/>
</dbReference>
<evidence type="ECO:0000259" key="12">
    <source>
        <dbReference type="Pfam" id="PF00483"/>
    </source>
</evidence>
<dbReference type="InterPro" id="IPR050065">
    <property type="entry name" value="GlmU-like"/>
</dbReference>
<comment type="pathway">
    <text evidence="1">Nucleotide-sugar biosynthesis; UDP-N-acetyl-alpha-D-glucosamine biosynthesis; N-acetyl-alpha-D-glucosamine 1-phosphate from alpha-D-glucosamine 6-phosphate (route II): step 2/2.</text>
</comment>
<keyword evidence="7" id="KW-0548">Nucleotidyltransferase</keyword>
<comment type="catalytic activity">
    <reaction evidence="10">
        <text>alpha-D-glucosamine 1-phosphate + acetyl-CoA = N-acetyl-alpha-D-glucosamine 1-phosphate + CoA + H(+)</text>
        <dbReference type="Rhea" id="RHEA:13725"/>
        <dbReference type="ChEBI" id="CHEBI:15378"/>
        <dbReference type="ChEBI" id="CHEBI:57287"/>
        <dbReference type="ChEBI" id="CHEBI:57288"/>
        <dbReference type="ChEBI" id="CHEBI:57776"/>
        <dbReference type="ChEBI" id="CHEBI:58516"/>
        <dbReference type="EC" id="2.3.1.157"/>
    </reaction>
</comment>
<accession>A0A0N8HZG6</accession>
<dbReference type="EC" id="2.7.7.23" evidence="4"/>
<dbReference type="GO" id="GO:0003977">
    <property type="term" value="F:UDP-N-acetylglucosamine diphosphorylase activity"/>
    <property type="evidence" value="ECO:0007669"/>
    <property type="project" value="UniProtKB-EC"/>
</dbReference>
<evidence type="ECO:0000256" key="6">
    <source>
        <dbReference type="ARBA" id="ARBA00022679"/>
    </source>
</evidence>
<sequence length="397" mass="41361">MDAVVLAAGEGERLAPLTESRPKPMLPAANRPILSYVFDALVAADVDSIVVVIGYERDHIRDQFGNSYRDTPIEYVTQEKQLGSGHALRQAKGAVDGPYLVLNGDQIVAPEMVADVRDAYEPGRAFGALGAIEHADAAQYGTVSIDGGSVTAFFEDPATDEHYTLNAGVYAFDERLFDALDATPRTDGELSLPSTLERIVGDGDTESIQAVRTEGLWVDATYAWDLLTVAERLLDEGWIEGVAQDDDVWVADSARVHDSAVLRPPVAISADAVVGPNAVVGPATSLGRNATVGANATVSRSVLDVDTRVGANASLHEVVAGRAVDIGAGTVAPSGVADIPVAGQVVEGQRVGAVLADRVTAEGAGSFDPGAIVGTGATLGVGTHITGRVDRDTEVVR</sequence>
<dbReference type="OrthoDB" id="15372at2157"/>
<evidence type="ECO:0000256" key="5">
    <source>
        <dbReference type="ARBA" id="ARBA00013414"/>
    </source>
</evidence>
<evidence type="ECO:0000256" key="1">
    <source>
        <dbReference type="ARBA" id="ARBA00005166"/>
    </source>
</evidence>
<dbReference type="PANTHER" id="PTHR43584">
    <property type="entry name" value="NUCLEOTIDYL TRANSFERASE"/>
    <property type="match status" value="1"/>
</dbReference>
<name>A0A0N8HZG6_9EURY</name>
<dbReference type="Gene3D" id="2.160.10.10">
    <property type="entry name" value="Hexapeptide repeat proteins"/>
    <property type="match status" value="1"/>
</dbReference>
<dbReference type="GO" id="GO:0019134">
    <property type="term" value="F:glucosamine-1-phosphate N-acetyltransferase activity"/>
    <property type="evidence" value="ECO:0007669"/>
    <property type="project" value="UniProtKB-EC"/>
</dbReference>
<dbReference type="EMBL" id="LGUC01000001">
    <property type="protein sequence ID" value="KPN29451.1"/>
    <property type="molecule type" value="Genomic_DNA"/>
</dbReference>
<keyword evidence="8" id="KW-0511">Multifunctional enzyme</keyword>
<dbReference type="AlphaFoldDB" id="A0A0N8HZG6"/>
<evidence type="ECO:0000259" key="13">
    <source>
        <dbReference type="Pfam" id="PF25087"/>
    </source>
</evidence>
<evidence type="ECO:0000256" key="9">
    <source>
        <dbReference type="ARBA" id="ARBA00023315"/>
    </source>
</evidence>
<feature type="domain" description="Nucleotidyl transferase" evidence="12">
    <location>
        <begin position="3"/>
        <end position="233"/>
    </location>
</feature>
<dbReference type="InterPro" id="IPR011004">
    <property type="entry name" value="Trimer_LpxA-like_sf"/>
</dbReference>
<evidence type="ECO:0000256" key="2">
    <source>
        <dbReference type="ARBA" id="ARBA00005208"/>
    </source>
</evidence>
<evidence type="ECO:0000313" key="14">
    <source>
        <dbReference type="EMBL" id="KPN29451.1"/>
    </source>
</evidence>
<keyword evidence="9" id="KW-0012">Acyltransferase</keyword>
<dbReference type="RefSeq" id="WP_054582741.1">
    <property type="nucleotide sequence ID" value="NZ_LGUC01000001.1"/>
</dbReference>
<evidence type="ECO:0000313" key="15">
    <source>
        <dbReference type="Proteomes" id="UP000050535"/>
    </source>
</evidence>
<evidence type="ECO:0000256" key="4">
    <source>
        <dbReference type="ARBA" id="ARBA00012457"/>
    </source>
</evidence>
<evidence type="ECO:0000256" key="7">
    <source>
        <dbReference type="ARBA" id="ARBA00022695"/>
    </source>
</evidence>
<dbReference type="InterPro" id="IPR005835">
    <property type="entry name" value="NTP_transferase_dom"/>
</dbReference>
<comment type="catalytic activity">
    <reaction evidence="11">
        <text>N-acetyl-alpha-D-glucosamine 1-phosphate + UTP + H(+) = UDP-N-acetyl-alpha-D-glucosamine + diphosphate</text>
        <dbReference type="Rhea" id="RHEA:13509"/>
        <dbReference type="ChEBI" id="CHEBI:15378"/>
        <dbReference type="ChEBI" id="CHEBI:33019"/>
        <dbReference type="ChEBI" id="CHEBI:46398"/>
        <dbReference type="ChEBI" id="CHEBI:57705"/>
        <dbReference type="ChEBI" id="CHEBI:57776"/>
        <dbReference type="EC" id="2.7.7.23"/>
    </reaction>
</comment>
<dbReference type="SUPFAM" id="SSF53448">
    <property type="entry name" value="Nucleotide-diphospho-sugar transferases"/>
    <property type="match status" value="1"/>
</dbReference>
<evidence type="ECO:0000256" key="10">
    <source>
        <dbReference type="ARBA" id="ARBA00048247"/>
    </source>
</evidence>
<dbReference type="EC" id="2.3.1.157" evidence="3"/>
<reference evidence="15" key="1">
    <citation type="submission" date="2013-11" db="EMBL/GenBank/DDBJ databases">
        <authorList>
            <person name="Hoang H.T."/>
            <person name="Killian M.L."/>
            <person name="Madson D.M."/>
            <person name="Arruda P.H.E."/>
            <person name="Sun D."/>
            <person name="Schwartz K.J."/>
            <person name="Yoon K."/>
        </authorList>
    </citation>
    <scope>NUCLEOTIDE SEQUENCE [LARGE SCALE GENOMIC DNA]</scope>
    <source>
        <strain evidence="15">CDK2</strain>
    </source>
</reference>
<comment type="pathway">
    <text evidence="2">Nucleotide-sugar biosynthesis; UDP-N-acetyl-alpha-D-glucosamine biosynthesis; UDP-N-acetyl-alpha-D-glucosamine from N-acetyl-alpha-D-glucosamine 1-phosphate: step 1/1.</text>
</comment>
<feature type="domain" description="Mannose-1-phosphate guanyltransferase C-terminal" evidence="13">
    <location>
        <begin position="263"/>
        <end position="331"/>
    </location>
</feature>
<proteinExistence type="predicted"/>
<organism evidence="14 15">
    <name type="scientific">Halolamina pelagica</name>
    <dbReference type="NCBI Taxonomy" id="699431"/>
    <lineage>
        <taxon>Archaea</taxon>
        <taxon>Methanobacteriati</taxon>
        <taxon>Methanobacteriota</taxon>
        <taxon>Stenosarchaea group</taxon>
        <taxon>Halobacteria</taxon>
        <taxon>Halobacteriales</taxon>
        <taxon>Haloferacaceae</taxon>
    </lineage>
</organism>
<dbReference type="InterPro" id="IPR056729">
    <property type="entry name" value="GMPPB_C"/>
</dbReference>
<evidence type="ECO:0000256" key="3">
    <source>
        <dbReference type="ARBA" id="ARBA00012225"/>
    </source>
</evidence>
<dbReference type="InterPro" id="IPR029044">
    <property type="entry name" value="Nucleotide-diphossugar_trans"/>
</dbReference>
<gene>
    <name evidence="14" type="primary">glmU_2</name>
    <name evidence="14" type="ORF">SY89_00164</name>
</gene>
<evidence type="ECO:0000256" key="11">
    <source>
        <dbReference type="ARBA" id="ARBA00048493"/>
    </source>
</evidence>
<keyword evidence="6" id="KW-0808">Transferase</keyword>
<dbReference type="STRING" id="699431.SY89_00164"/>
<evidence type="ECO:0000256" key="8">
    <source>
        <dbReference type="ARBA" id="ARBA00023268"/>
    </source>
</evidence>
<dbReference type="Pfam" id="PF00483">
    <property type="entry name" value="NTP_transferase"/>
    <property type="match status" value="1"/>
</dbReference>
<dbReference type="Proteomes" id="UP000050535">
    <property type="component" value="Unassembled WGS sequence"/>
</dbReference>